<gene>
    <name evidence="2" type="ORF">EV689_101175</name>
    <name evidence="1" type="ORF">NCTC11188_01007</name>
</gene>
<name>A0A379AWP1_AVIGA</name>
<reference evidence="1 3" key="1">
    <citation type="submission" date="2018-06" db="EMBL/GenBank/DDBJ databases">
        <authorList>
            <consortium name="Pathogen Informatics"/>
            <person name="Doyle S."/>
        </authorList>
    </citation>
    <scope>NUCLEOTIDE SEQUENCE [LARGE SCALE GENOMIC DNA]</scope>
    <source>
        <strain evidence="1 3">NCTC11188</strain>
    </source>
</reference>
<dbReference type="AlphaFoldDB" id="A0A379AWP1"/>
<evidence type="ECO:0000313" key="4">
    <source>
        <dbReference type="Proteomes" id="UP000294683"/>
    </source>
</evidence>
<dbReference type="EMBL" id="SNXJ01000001">
    <property type="protein sequence ID" value="TDP30148.1"/>
    <property type="molecule type" value="Genomic_DNA"/>
</dbReference>
<dbReference type="RefSeq" id="WP_103853105.1">
    <property type="nucleotide sequence ID" value="NZ_PQVJ01000009.1"/>
</dbReference>
<sequence length="182" mass="21469">MAKLHDIYTEEELNLIIDEISKHIEVDTETDCCVWKGPTDKATPYLIVTAGYKRIYVTIKRFFLMYENPDRNFKYRIKVDSTCGNIMCVNPYHLQIIEESSNYMADKKVENAMPVKMKKATQRMIEALRFYKNNRYLYDTDGEVAIKLGISHPTLSKYLGIYRDNPEPWDVLINEYNENKDE</sequence>
<dbReference type="Proteomes" id="UP000255113">
    <property type="component" value="Unassembled WGS sequence"/>
</dbReference>
<protein>
    <submittedName>
        <fullName evidence="1">Uncharacterized protein</fullName>
    </submittedName>
</protein>
<reference evidence="2 4" key="2">
    <citation type="submission" date="2019-03" db="EMBL/GenBank/DDBJ databases">
        <title>Genomic Encyclopedia of Type Strains, Phase IV (KMG-IV): sequencing the most valuable type-strain genomes for metagenomic binning, comparative biology and taxonomic classification.</title>
        <authorList>
            <person name="Goeker M."/>
        </authorList>
    </citation>
    <scope>NUCLEOTIDE SEQUENCE [LARGE SCALE GENOMIC DNA]</scope>
    <source>
        <strain evidence="2 4">DSM 17481</strain>
    </source>
</reference>
<evidence type="ECO:0000313" key="1">
    <source>
        <dbReference type="EMBL" id="SUB26648.1"/>
    </source>
</evidence>
<dbReference type="EMBL" id="UGSQ01000003">
    <property type="protein sequence ID" value="SUB26648.1"/>
    <property type="molecule type" value="Genomic_DNA"/>
</dbReference>
<dbReference type="Proteomes" id="UP000294683">
    <property type="component" value="Unassembled WGS sequence"/>
</dbReference>
<proteinExistence type="predicted"/>
<evidence type="ECO:0000313" key="2">
    <source>
        <dbReference type="EMBL" id="TDP30148.1"/>
    </source>
</evidence>
<evidence type="ECO:0000313" key="3">
    <source>
        <dbReference type="Proteomes" id="UP000255113"/>
    </source>
</evidence>
<organism evidence="1 3">
    <name type="scientific">Avibacterium gallinarum</name>
    <name type="common">Pasteurella gallinarum</name>
    <dbReference type="NCBI Taxonomy" id="755"/>
    <lineage>
        <taxon>Bacteria</taxon>
        <taxon>Pseudomonadati</taxon>
        <taxon>Pseudomonadota</taxon>
        <taxon>Gammaproteobacteria</taxon>
        <taxon>Pasteurellales</taxon>
        <taxon>Pasteurellaceae</taxon>
        <taxon>Avibacterium</taxon>
    </lineage>
</organism>
<keyword evidence="4" id="KW-1185">Reference proteome</keyword>
<accession>A0A379AWP1</accession>